<feature type="domain" description="Nuclear receptor" evidence="9">
    <location>
        <begin position="1"/>
        <end position="67"/>
    </location>
</feature>
<dbReference type="KEGG" id="hro:HELRODRAFT_127595"/>
<keyword evidence="1" id="KW-0479">Metal-binding</keyword>
<dbReference type="GO" id="GO:0003700">
    <property type="term" value="F:DNA-binding transcription factor activity"/>
    <property type="evidence" value="ECO:0007669"/>
    <property type="project" value="InterPro"/>
</dbReference>
<keyword evidence="7" id="KW-0675">Receptor</keyword>
<protein>
    <recommendedName>
        <fullName evidence="9">Nuclear receptor domain-containing protein</fullName>
    </recommendedName>
</protein>
<evidence type="ECO:0000313" key="10">
    <source>
        <dbReference type="EMBL" id="ESN90469.1"/>
    </source>
</evidence>
<sequence>PCKVCGDEASGFHYGVDSCEGCKGFFRRCIMQGINHQCVANERCEITPFSRNSCQWCRFKKCFAVGM</sequence>
<keyword evidence="4" id="KW-0805">Transcription regulation</keyword>
<dbReference type="Proteomes" id="UP000015101">
    <property type="component" value="Unassembled WGS sequence"/>
</dbReference>
<dbReference type="SMART" id="SM00399">
    <property type="entry name" value="ZnF_C4"/>
    <property type="match status" value="1"/>
</dbReference>
<dbReference type="Pfam" id="PF00105">
    <property type="entry name" value="zf-C4"/>
    <property type="match status" value="1"/>
</dbReference>
<dbReference type="PROSITE" id="PS51030">
    <property type="entry name" value="NUCLEAR_REC_DBD_2"/>
    <property type="match status" value="1"/>
</dbReference>
<dbReference type="EMBL" id="AMQM01002263">
    <property type="status" value="NOT_ANNOTATED_CDS"/>
    <property type="molecule type" value="Genomic_DNA"/>
</dbReference>
<dbReference type="SUPFAM" id="SSF57716">
    <property type="entry name" value="Glucocorticoid receptor-like (DNA-binding domain)"/>
    <property type="match status" value="1"/>
</dbReference>
<keyword evidence="12" id="KW-1185">Reference proteome</keyword>
<keyword evidence="6" id="KW-0804">Transcription</keyword>
<proteinExistence type="predicted"/>
<dbReference type="PANTHER" id="PTHR24082">
    <property type="entry name" value="NUCLEAR HORMONE RECEPTOR"/>
    <property type="match status" value="1"/>
</dbReference>
<dbReference type="PRINTS" id="PR00047">
    <property type="entry name" value="STROIDFINGER"/>
</dbReference>
<evidence type="ECO:0000256" key="5">
    <source>
        <dbReference type="ARBA" id="ARBA00023125"/>
    </source>
</evidence>
<dbReference type="AlphaFoldDB" id="T1EHF7"/>
<dbReference type="OrthoDB" id="5771769at2759"/>
<evidence type="ECO:0000256" key="4">
    <source>
        <dbReference type="ARBA" id="ARBA00023015"/>
    </source>
</evidence>
<reference evidence="10 12" key="2">
    <citation type="journal article" date="2013" name="Nature">
        <title>Insights into bilaterian evolution from three spiralian genomes.</title>
        <authorList>
            <person name="Simakov O."/>
            <person name="Marletaz F."/>
            <person name="Cho S.J."/>
            <person name="Edsinger-Gonzales E."/>
            <person name="Havlak P."/>
            <person name="Hellsten U."/>
            <person name="Kuo D.H."/>
            <person name="Larsson T."/>
            <person name="Lv J."/>
            <person name="Arendt D."/>
            <person name="Savage R."/>
            <person name="Osoegawa K."/>
            <person name="de Jong P."/>
            <person name="Grimwood J."/>
            <person name="Chapman J.A."/>
            <person name="Shapiro H."/>
            <person name="Aerts A."/>
            <person name="Otillar R.P."/>
            <person name="Terry A.Y."/>
            <person name="Boore J.L."/>
            <person name="Grigoriev I.V."/>
            <person name="Lindberg D.R."/>
            <person name="Seaver E.C."/>
            <person name="Weisblat D.A."/>
            <person name="Putnam N.H."/>
            <person name="Rokhsar D.S."/>
        </authorList>
    </citation>
    <scope>NUCLEOTIDE SEQUENCE</scope>
</reference>
<keyword evidence="3" id="KW-0862">Zinc</keyword>
<evidence type="ECO:0000256" key="6">
    <source>
        <dbReference type="ARBA" id="ARBA00023163"/>
    </source>
</evidence>
<dbReference type="STRING" id="6412.T1EHF7"/>
<evidence type="ECO:0000256" key="8">
    <source>
        <dbReference type="ARBA" id="ARBA00023242"/>
    </source>
</evidence>
<dbReference type="OMA" id="VESCEAC"/>
<gene>
    <name evidence="11" type="primary">20196007</name>
    <name evidence="10" type="ORF">HELRODRAFT_127595</name>
</gene>
<name>T1EHF7_HELRO</name>
<dbReference type="PANTHER" id="PTHR24082:SF473">
    <property type="entry name" value="ECDYSONE-INDUCED PROTEIN 75B, ISOFORM B"/>
    <property type="match status" value="1"/>
</dbReference>
<dbReference type="RefSeq" id="XP_009031402.1">
    <property type="nucleotide sequence ID" value="XM_009033154.1"/>
</dbReference>
<evidence type="ECO:0000256" key="3">
    <source>
        <dbReference type="ARBA" id="ARBA00022833"/>
    </source>
</evidence>
<evidence type="ECO:0000256" key="2">
    <source>
        <dbReference type="ARBA" id="ARBA00022771"/>
    </source>
</evidence>
<evidence type="ECO:0000256" key="7">
    <source>
        <dbReference type="ARBA" id="ARBA00023170"/>
    </source>
</evidence>
<reference evidence="11" key="3">
    <citation type="submission" date="2015-06" db="UniProtKB">
        <authorList>
            <consortium name="EnsemblMetazoa"/>
        </authorList>
    </citation>
    <scope>IDENTIFICATION</scope>
</reference>
<dbReference type="PROSITE" id="PS00031">
    <property type="entry name" value="NUCLEAR_REC_DBD_1"/>
    <property type="match status" value="1"/>
</dbReference>
<dbReference type="HOGENOM" id="CLU_122099_3_0_1"/>
<evidence type="ECO:0000313" key="11">
    <source>
        <dbReference type="EnsemblMetazoa" id="HelroP127595"/>
    </source>
</evidence>
<dbReference type="GeneID" id="20196007"/>
<dbReference type="CTD" id="20196007"/>
<dbReference type="InterPro" id="IPR001628">
    <property type="entry name" value="Znf_hrmn_rcpt"/>
</dbReference>
<dbReference type="InterPro" id="IPR050234">
    <property type="entry name" value="Nuclear_hormone_rcpt_NR1"/>
</dbReference>
<evidence type="ECO:0000259" key="9">
    <source>
        <dbReference type="PROSITE" id="PS51030"/>
    </source>
</evidence>
<dbReference type="EMBL" id="KB097753">
    <property type="protein sequence ID" value="ESN90469.1"/>
    <property type="molecule type" value="Genomic_DNA"/>
</dbReference>
<reference evidence="12" key="1">
    <citation type="submission" date="2012-12" db="EMBL/GenBank/DDBJ databases">
        <authorList>
            <person name="Hellsten U."/>
            <person name="Grimwood J."/>
            <person name="Chapman J.A."/>
            <person name="Shapiro H."/>
            <person name="Aerts A."/>
            <person name="Otillar R.P."/>
            <person name="Terry A.Y."/>
            <person name="Boore J.L."/>
            <person name="Simakov O."/>
            <person name="Marletaz F."/>
            <person name="Cho S.-J."/>
            <person name="Edsinger-Gonzales E."/>
            <person name="Havlak P."/>
            <person name="Kuo D.-H."/>
            <person name="Larsson T."/>
            <person name="Lv J."/>
            <person name="Arendt D."/>
            <person name="Savage R."/>
            <person name="Osoegawa K."/>
            <person name="de Jong P."/>
            <person name="Lindberg D.R."/>
            <person name="Seaver E.C."/>
            <person name="Weisblat D.A."/>
            <person name="Putnam N.H."/>
            <person name="Grigoriev I.V."/>
            <person name="Rokhsar D.S."/>
        </authorList>
    </citation>
    <scope>NUCLEOTIDE SEQUENCE</scope>
</reference>
<accession>T1EHF7</accession>
<dbReference type="InterPro" id="IPR013088">
    <property type="entry name" value="Znf_NHR/GATA"/>
</dbReference>
<dbReference type="EnsemblMetazoa" id="HelroT127595">
    <property type="protein sequence ID" value="HelroP127595"/>
    <property type="gene ID" value="HelroG127595"/>
</dbReference>
<keyword evidence="8" id="KW-0539">Nucleus</keyword>
<dbReference type="GO" id="GO:0008270">
    <property type="term" value="F:zinc ion binding"/>
    <property type="evidence" value="ECO:0007669"/>
    <property type="project" value="UniProtKB-KW"/>
</dbReference>
<dbReference type="InParanoid" id="T1EHF7"/>
<dbReference type="GO" id="GO:0043565">
    <property type="term" value="F:sequence-specific DNA binding"/>
    <property type="evidence" value="ECO:0007669"/>
    <property type="project" value="InterPro"/>
</dbReference>
<evidence type="ECO:0000256" key="1">
    <source>
        <dbReference type="ARBA" id="ARBA00022723"/>
    </source>
</evidence>
<dbReference type="eggNOG" id="KOG4846">
    <property type="taxonomic scope" value="Eukaryota"/>
</dbReference>
<keyword evidence="5" id="KW-0238">DNA-binding</keyword>
<dbReference type="Gene3D" id="3.30.50.10">
    <property type="entry name" value="Erythroid Transcription Factor GATA-1, subunit A"/>
    <property type="match status" value="1"/>
</dbReference>
<keyword evidence="2" id="KW-0863">Zinc-finger</keyword>
<evidence type="ECO:0000313" key="12">
    <source>
        <dbReference type="Proteomes" id="UP000015101"/>
    </source>
</evidence>
<organism evidence="11 12">
    <name type="scientific">Helobdella robusta</name>
    <name type="common">Californian leech</name>
    <dbReference type="NCBI Taxonomy" id="6412"/>
    <lineage>
        <taxon>Eukaryota</taxon>
        <taxon>Metazoa</taxon>
        <taxon>Spiralia</taxon>
        <taxon>Lophotrochozoa</taxon>
        <taxon>Annelida</taxon>
        <taxon>Clitellata</taxon>
        <taxon>Hirudinea</taxon>
        <taxon>Rhynchobdellida</taxon>
        <taxon>Glossiphoniidae</taxon>
        <taxon>Helobdella</taxon>
    </lineage>
</organism>